<protein>
    <submittedName>
        <fullName evidence="2">Uncharacterized protein</fullName>
    </submittedName>
</protein>
<keyword evidence="3" id="KW-1185">Reference proteome</keyword>
<feature type="transmembrane region" description="Helical" evidence="1">
    <location>
        <begin position="48"/>
        <end position="70"/>
    </location>
</feature>
<proteinExistence type="predicted"/>
<dbReference type="AlphaFoldDB" id="A0AAD4ENP8"/>
<feature type="transmembrane region" description="Helical" evidence="1">
    <location>
        <begin position="124"/>
        <end position="145"/>
    </location>
</feature>
<keyword evidence="1" id="KW-1133">Transmembrane helix</keyword>
<dbReference type="PANTHER" id="PTHR35179">
    <property type="entry name" value="PROTEIN CBG02620"/>
    <property type="match status" value="1"/>
</dbReference>
<evidence type="ECO:0000313" key="3">
    <source>
        <dbReference type="Proteomes" id="UP001197093"/>
    </source>
</evidence>
<sequence length="173" mass="19489">MGYNAAGSGTETSLTDIKLAGLASGFTLGFGFLTVWKAIRQTMMVRSLVVLLSIFVNWICEVQCLMQIIINRVYIVAEDRDFVDKVKWATAIIISTIIVVVGCIWLPAHRFVEANRIWDPISKALICAVDASLNIWFLVIVRRIVNFYGLTKYKVLIRFNARLVVVSVTLDME</sequence>
<comment type="caution">
    <text evidence="2">The sequence shown here is derived from an EMBL/GenBank/DDBJ whole genome shotgun (WGS) entry which is preliminary data.</text>
</comment>
<dbReference type="Proteomes" id="UP001197093">
    <property type="component" value="Unassembled WGS sequence"/>
</dbReference>
<reference evidence="2" key="1">
    <citation type="submission" date="2023-02" db="EMBL/GenBank/DDBJ databases">
        <authorList>
            <person name="Palmer J.M."/>
        </authorList>
    </citation>
    <scope>NUCLEOTIDE SEQUENCE</scope>
    <source>
        <strain evidence="2">FW57</strain>
    </source>
</reference>
<dbReference type="PANTHER" id="PTHR35179:SF2">
    <property type="entry name" value="START DOMAIN-CONTAINING PROTEIN"/>
    <property type="match status" value="1"/>
</dbReference>
<feature type="transmembrane region" description="Helical" evidence="1">
    <location>
        <begin position="90"/>
        <end position="112"/>
    </location>
</feature>
<accession>A0AAD4ENP8</accession>
<dbReference type="EMBL" id="JAHCVI010000006">
    <property type="protein sequence ID" value="KAG7284420.1"/>
    <property type="molecule type" value="Genomic_DNA"/>
</dbReference>
<feature type="transmembrane region" description="Helical" evidence="1">
    <location>
        <begin position="17"/>
        <end position="36"/>
    </location>
</feature>
<name>A0AAD4ENP8_9PEZI</name>
<keyword evidence="1" id="KW-0472">Membrane</keyword>
<gene>
    <name evidence="2" type="ORF">NEMBOFW57_010793</name>
</gene>
<keyword evidence="1" id="KW-0812">Transmembrane</keyword>
<evidence type="ECO:0000313" key="2">
    <source>
        <dbReference type="EMBL" id="KAG7284420.1"/>
    </source>
</evidence>
<organism evidence="2 3">
    <name type="scientific">Staphylotrichum longicolle</name>
    <dbReference type="NCBI Taxonomy" id="669026"/>
    <lineage>
        <taxon>Eukaryota</taxon>
        <taxon>Fungi</taxon>
        <taxon>Dikarya</taxon>
        <taxon>Ascomycota</taxon>
        <taxon>Pezizomycotina</taxon>
        <taxon>Sordariomycetes</taxon>
        <taxon>Sordariomycetidae</taxon>
        <taxon>Sordariales</taxon>
        <taxon>Chaetomiaceae</taxon>
        <taxon>Staphylotrichum</taxon>
    </lineage>
</organism>
<evidence type="ECO:0000256" key="1">
    <source>
        <dbReference type="SAM" id="Phobius"/>
    </source>
</evidence>